<accession>A0A1S2LEP0</accession>
<dbReference type="SUPFAM" id="SSF46785">
    <property type="entry name" value="Winged helix' DNA-binding domain"/>
    <property type="match status" value="1"/>
</dbReference>
<dbReference type="Pfam" id="PF00027">
    <property type="entry name" value="cNMP_binding"/>
    <property type="match status" value="1"/>
</dbReference>
<comment type="caution">
    <text evidence="7">The sequence shown here is derived from an EMBL/GenBank/DDBJ whole genome shotgun (WGS) entry which is preliminary data.</text>
</comment>
<dbReference type="SMART" id="SM00100">
    <property type="entry name" value="cNMP"/>
    <property type="match status" value="1"/>
</dbReference>
<keyword evidence="2" id="KW-0238">DNA-binding</keyword>
<dbReference type="InterPro" id="IPR018490">
    <property type="entry name" value="cNMP-bd_dom_sf"/>
</dbReference>
<dbReference type="InterPro" id="IPR036388">
    <property type="entry name" value="WH-like_DNA-bd_sf"/>
</dbReference>
<evidence type="ECO:0000256" key="4">
    <source>
        <dbReference type="ARBA" id="ARBA00023163"/>
    </source>
</evidence>
<evidence type="ECO:0000256" key="1">
    <source>
        <dbReference type="ARBA" id="ARBA00023015"/>
    </source>
</evidence>
<dbReference type="InterPro" id="IPR000595">
    <property type="entry name" value="cNMP-bd_dom"/>
</dbReference>
<dbReference type="AlphaFoldDB" id="A0A1S2LEP0"/>
<keyword evidence="8" id="KW-1185">Reference proteome</keyword>
<keyword evidence="3" id="KW-0010">Activator</keyword>
<reference evidence="7 8" key="1">
    <citation type="submission" date="2016-10" db="EMBL/GenBank/DDBJ databases">
        <title>Draft genome sequences of four alkaliphilic bacteria belonging to the Anaerobacillus genus.</title>
        <authorList>
            <person name="Bassil N.M."/>
            <person name="Lloyd J.R."/>
        </authorList>
    </citation>
    <scope>NUCLEOTIDE SEQUENCE [LARGE SCALE GENOMIC DNA]</scope>
    <source>
        <strain evidence="7 8">DSM 18345</strain>
    </source>
</reference>
<dbReference type="Pfam" id="PF13545">
    <property type="entry name" value="HTH_Crp_2"/>
    <property type="match status" value="1"/>
</dbReference>
<dbReference type="PROSITE" id="PS50042">
    <property type="entry name" value="CNMP_BINDING_3"/>
    <property type="match status" value="1"/>
</dbReference>
<evidence type="ECO:0000259" key="6">
    <source>
        <dbReference type="PROSITE" id="PS51063"/>
    </source>
</evidence>
<dbReference type="CDD" id="cd00038">
    <property type="entry name" value="CAP_ED"/>
    <property type="match status" value="1"/>
</dbReference>
<evidence type="ECO:0000313" key="7">
    <source>
        <dbReference type="EMBL" id="OIJ10523.1"/>
    </source>
</evidence>
<evidence type="ECO:0000256" key="3">
    <source>
        <dbReference type="ARBA" id="ARBA00023159"/>
    </source>
</evidence>
<dbReference type="SMART" id="SM00419">
    <property type="entry name" value="HTH_CRP"/>
    <property type="match status" value="1"/>
</dbReference>
<evidence type="ECO:0000313" key="8">
    <source>
        <dbReference type="Proteomes" id="UP000179524"/>
    </source>
</evidence>
<dbReference type="PRINTS" id="PR00034">
    <property type="entry name" value="HTHCRP"/>
</dbReference>
<feature type="domain" description="Cyclic nucleotide-binding" evidence="5">
    <location>
        <begin position="9"/>
        <end position="111"/>
    </location>
</feature>
<dbReference type="OrthoDB" id="9812325at2"/>
<dbReference type="InterPro" id="IPR036390">
    <property type="entry name" value="WH_DNA-bd_sf"/>
</dbReference>
<dbReference type="EMBL" id="MLQR01000050">
    <property type="protein sequence ID" value="OIJ10523.1"/>
    <property type="molecule type" value="Genomic_DNA"/>
</dbReference>
<dbReference type="RefSeq" id="WP_071311096.1">
    <property type="nucleotide sequence ID" value="NZ_MLQR01000050.1"/>
</dbReference>
<dbReference type="GO" id="GO:0003677">
    <property type="term" value="F:DNA binding"/>
    <property type="evidence" value="ECO:0007669"/>
    <property type="project" value="UniProtKB-KW"/>
</dbReference>
<dbReference type="Gene3D" id="1.10.10.10">
    <property type="entry name" value="Winged helix-like DNA-binding domain superfamily/Winged helix DNA-binding domain"/>
    <property type="match status" value="1"/>
</dbReference>
<evidence type="ECO:0000256" key="2">
    <source>
        <dbReference type="ARBA" id="ARBA00023125"/>
    </source>
</evidence>
<dbReference type="InterPro" id="IPR012318">
    <property type="entry name" value="HTH_CRP"/>
</dbReference>
<keyword evidence="4" id="KW-0804">Transcription</keyword>
<protein>
    <submittedName>
        <fullName evidence="7">Crp/Fnr family transcriptional regulator</fullName>
    </submittedName>
</protein>
<dbReference type="InterPro" id="IPR050397">
    <property type="entry name" value="Env_Response_Regulators"/>
</dbReference>
<dbReference type="CDD" id="cd00092">
    <property type="entry name" value="HTH_CRP"/>
    <property type="match status" value="1"/>
</dbReference>
<dbReference type="InterPro" id="IPR014710">
    <property type="entry name" value="RmlC-like_jellyroll"/>
</dbReference>
<dbReference type="Proteomes" id="UP000179524">
    <property type="component" value="Unassembled WGS sequence"/>
</dbReference>
<dbReference type="PROSITE" id="PS51063">
    <property type="entry name" value="HTH_CRP_2"/>
    <property type="match status" value="1"/>
</dbReference>
<keyword evidence="1" id="KW-0805">Transcription regulation</keyword>
<dbReference type="PANTHER" id="PTHR24567">
    <property type="entry name" value="CRP FAMILY TRANSCRIPTIONAL REGULATORY PROTEIN"/>
    <property type="match status" value="1"/>
</dbReference>
<dbReference type="Gene3D" id="2.60.120.10">
    <property type="entry name" value="Jelly Rolls"/>
    <property type="match status" value="1"/>
</dbReference>
<organism evidence="7 8">
    <name type="scientific">Anaerobacillus alkalilacustris</name>
    <dbReference type="NCBI Taxonomy" id="393763"/>
    <lineage>
        <taxon>Bacteria</taxon>
        <taxon>Bacillati</taxon>
        <taxon>Bacillota</taxon>
        <taxon>Bacilli</taxon>
        <taxon>Bacillales</taxon>
        <taxon>Bacillaceae</taxon>
        <taxon>Anaerobacillus</taxon>
    </lineage>
</organism>
<feature type="domain" description="HTH crp-type" evidence="6">
    <location>
        <begin position="143"/>
        <end position="216"/>
    </location>
</feature>
<gene>
    <name evidence="7" type="ORF">BKP37_18490</name>
</gene>
<proteinExistence type="predicted"/>
<name>A0A1S2LEP0_9BACI</name>
<evidence type="ECO:0000259" key="5">
    <source>
        <dbReference type="PROSITE" id="PS50042"/>
    </source>
</evidence>
<dbReference type="PANTHER" id="PTHR24567:SF74">
    <property type="entry name" value="HTH-TYPE TRANSCRIPTIONAL REGULATOR ARCR"/>
    <property type="match status" value="1"/>
</dbReference>
<dbReference type="GO" id="GO:0003700">
    <property type="term" value="F:DNA-binding transcription factor activity"/>
    <property type="evidence" value="ECO:0007669"/>
    <property type="project" value="TreeGrafter"/>
</dbReference>
<sequence>MVKITKETFFDELSEEEKQYLLSQGTEISVQKGNSLFFEGDRPKHIYFIKSGRVRLSKTTVDGKVLFFQLKQDNDFVGELSLYNNLKLTSNADVIKDSILVRFEREVLEDICRVNGAIALAFMKRISIHSNSLLAQFRDLIFCGKKGALYSILIRLSNAHGTACEHGILINKKLTSQELANYIGATRESISRILKNLTKEDVISINSKYITIKNIEYLQEHLRCESCPYVECTI</sequence>
<dbReference type="SUPFAM" id="SSF51206">
    <property type="entry name" value="cAMP-binding domain-like"/>
    <property type="match status" value="1"/>
</dbReference>
<dbReference type="GO" id="GO:0005829">
    <property type="term" value="C:cytosol"/>
    <property type="evidence" value="ECO:0007669"/>
    <property type="project" value="TreeGrafter"/>
</dbReference>